<keyword evidence="3" id="KW-0333">Golgi apparatus</keyword>
<dbReference type="PANTHER" id="PTHR11927">
    <property type="entry name" value="GALACTOSIDE 2-L-FUCOSYLTRANSFERASE"/>
    <property type="match status" value="1"/>
</dbReference>
<comment type="similarity">
    <text evidence="3">Belongs to the glycosyltransferase 11 family.</text>
</comment>
<comment type="subcellular location">
    <subcellularLocation>
        <location evidence="3">Golgi apparatus</location>
        <location evidence="3">Golgi stack membrane</location>
        <topology evidence="3">Single-pass type II membrane protein</topology>
    </subcellularLocation>
</comment>
<evidence type="ECO:0000256" key="1">
    <source>
        <dbReference type="ARBA" id="ARBA00022676"/>
    </source>
</evidence>
<sequence length="452" mass="50522">MTVGGNNKKYIVLVDAIVPLVGELKKEFKYQPMYIHKAQDRLQHARAIMNDEHGNREPLFVAVHVRRTDYTGYLRSGGVTMTADINYYRHAVAWMLRKLTSDSESSHNIAFILASDDQVWCETKLLPEIQEEIQSFGNETNLGGSSVFYLGEKETPVVDLVMLSSCNHSIISYGTYGLWSALMVNGWTVVYDILLTLVKIKRQNEINTIFLHEDKPTCPKGVVTVIDGGRLCNKIFEYVSVWALSRSYGLVPYVPTLFVGVHVRRADYIGYLRSGGVTTAADINYYRHAVAWMLRKLTSDSASSHNIAFIIASDDDVWCKKKLLPEIKKEISLFGNQIKLGGSSVLYLGIKTTPVVDLVMLSSCNHSIIAYGTYGVWSALMANGWTVVYDMAVKNKPKAVKKMNVPMEFSKHLHKNAPREAGRSIVLEWGDVAQGLKGYPLTKDGPRIPSGS</sequence>
<dbReference type="GO" id="GO:0005975">
    <property type="term" value="P:carbohydrate metabolic process"/>
    <property type="evidence" value="ECO:0007669"/>
    <property type="project" value="InterPro"/>
</dbReference>
<keyword evidence="3" id="KW-0325">Glycoprotein</keyword>
<evidence type="ECO:0000256" key="2">
    <source>
        <dbReference type="ARBA" id="ARBA00022679"/>
    </source>
</evidence>
<keyword evidence="1 3" id="KW-0328">Glycosyltransferase</keyword>
<evidence type="ECO:0000313" key="4">
    <source>
        <dbReference type="EMBL" id="CAD7411081.1"/>
    </source>
</evidence>
<dbReference type="PANTHER" id="PTHR11927:SF9">
    <property type="entry name" value="L-FUCOSYLTRANSFERASE"/>
    <property type="match status" value="1"/>
</dbReference>
<proteinExistence type="inferred from homology"/>
<name>A0A7R9DAC8_TIMCR</name>
<protein>
    <recommendedName>
        <fullName evidence="3">L-Fucosyltransferase</fullName>
        <ecNumber evidence="3">2.4.1.-</ecNumber>
    </recommendedName>
</protein>
<gene>
    <name evidence="4" type="ORF">TCEB3V08_LOCUS10786</name>
</gene>
<comment type="pathway">
    <text evidence="3">Protein modification; protein glycosylation.</text>
</comment>
<keyword evidence="3" id="KW-0812">Transmembrane</keyword>
<accession>A0A7R9DAC8</accession>
<dbReference type="EMBL" id="OC322006">
    <property type="protein sequence ID" value="CAD7411081.1"/>
    <property type="molecule type" value="Genomic_DNA"/>
</dbReference>
<keyword evidence="2 3" id="KW-0808">Transferase</keyword>
<dbReference type="AlphaFoldDB" id="A0A7R9DAC8"/>
<dbReference type="GO" id="GO:0008107">
    <property type="term" value="F:galactoside 2-alpha-L-fucosyltransferase activity"/>
    <property type="evidence" value="ECO:0007669"/>
    <property type="project" value="InterPro"/>
</dbReference>
<dbReference type="InterPro" id="IPR002516">
    <property type="entry name" value="Glyco_trans_11"/>
</dbReference>
<reference evidence="4" key="1">
    <citation type="submission" date="2020-11" db="EMBL/GenBank/DDBJ databases">
        <authorList>
            <person name="Tran Van P."/>
        </authorList>
    </citation>
    <scope>NUCLEOTIDE SEQUENCE</scope>
</reference>
<dbReference type="GO" id="GO:0032580">
    <property type="term" value="C:Golgi cisterna membrane"/>
    <property type="evidence" value="ECO:0007669"/>
    <property type="project" value="UniProtKB-SubCell"/>
</dbReference>
<keyword evidence="3" id="KW-0735">Signal-anchor</keyword>
<dbReference type="EC" id="2.4.1.-" evidence="3"/>
<organism evidence="4">
    <name type="scientific">Timema cristinae</name>
    <name type="common">Walking stick</name>
    <dbReference type="NCBI Taxonomy" id="61476"/>
    <lineage>
        <taxon>Eukaryota</taxon>
        <taxon>Metazoa</taxon>
        <taxon>Ecdysozoa</taxon>
        <taxon>Arthropoda</taxon>
        <taxon>Hexapoda</taxon>
        <taxon>Insecta</taxon>
        <taxon>Pterygota</taxon>
        <taxon>Neoptera</taxon>
        <taxon>Polyneoptera</taxon>
        <taxon>Phasmatodea</taxon>
        <taxon>Timematodea</taxon>
        <taxon>Timematoidea</taxon>
        <taxon>Timematidae</taxon>
        <taxon>Timema</taxon>
    </lineage>
</organism>
<dbReference type="UniPathway" id="UPA00378"/>
<dbReference type="Pfam" id="PF01531">
    <property type="entry name" value="Glyco_transf_11"/>
    <property type="match status" value="2"/>
</dbReference>
<evidence type="ECO:0000256" key="3">
    <source>
        <dbReference type="RuleBase" id="RU363129"/>
    </source>
</evidence>